<evidence type="ECO:0000313" key="2">
    <source>
        <dbReference type="EMBL" id="HAH4522594.1"/>
    </source>
</evidence>
<reference evidence="2" key="1">
    <citation type="journal article" date="2018" name="Genome Biol.">
        <title>SKESA: strategic k-mer extension for scrupulous assemblies.</title>
        <authorList>
            <person name="Souvorov A."/>
            <person name="Agarwala R."/>
            <person name="Lipman D.J."/>
        </authorList>
    </citation>
    <scope>NUCLEOTIDE SEQUENCE [LARGE SCALE GENOMIC DNA]</scope>
    <source>
        <strain evidence="3">C0382</strain>
        <strain evidence="2">EC00763</strain>
    </source>
</reference>
<name>A0A066T8X6_ECOLX</name>
<dbReference type="Proteomes" id="UP000843571">
    <property type="component" value="Unassembled WGS sequence"/>
</dbReference>
<dbReference type="EMBL" id="DABCJL010000005">
    <property type="protein sequence ID" value="HAH7769013.1"/>
    <property type="molecule type" value="Genomic_DNA"/>
</dbReference>
<evidence type="ECO:0000313" key="1">
    <source>
        <dbReference type="EMBL" id="EMJ5253414.1"/>
    </source>
</evidence>
<reference evidence="5" key="4">
    <citation type="journal article" date="2023" name="Microorganisms">
        <title>Comparative Genomic Analysis of ST131 Subclade C2 of ESBL-Producing E. coli Isolates from Patients with Recurrent and Sporadic Urinary Tract Infections.</title>
        <authorList>
            <person name="Jaen-Luchoro D."/>
            <person name="Kahnamouei A."/>
            <person name="Yazdanshenas S."/>
            <person name="Lindblom A."/>
            <person name="Samuelsson E."/>
            <person name="Ahren C."/>
            <person name="Karami N."/>
        </authorList>
    </citation>
    <scope>NUCLEOTIDE SEQUENCE</scope>
    <source>
        <strain evidence="5">S7</strain>
    </source>
</reference>
<dbReference type="NCBIfam" id="NF033831">
    <property type="entry name" value="sce7725_fam"/>
    <property type="match status" value="1"/>
</dbReference>
<dbReference type="EMBL" id="ABONVU020000004">
    <property type="protein sequence ID" value="EMJ5253414.1"/>
    <property type="molecule type" value="Genomic_DNA"/>
</dbReference>
<gene>
    <name evidence="4" type="ORF">EPS76_16800</name>
    <name evidence="2" type="ORF">GRC73_01060</name>
    <name evidence="3" type="ORF">HIE29_002456</name>
    <name evidence="5" type="ORF">OGM49_17195</name>
    <name evidence="1" type="ORF">R8O40_001620</name>
</gene>
<reference evidence="2" key="3">
    <citation type="submission" date="2019-12" db="EMBL/GenBank/DDBJ databases">
        <authorList>
            <consortium name="NCBI Pathogen Detection Project"/>
        </authorList>
    </citation>
    <scope>NUCLEOTIDE SEQUENCE</scope>
    <source>
        <strain evidence="3">C0382</strain>
        <strain evidence="2">EC00763</strain>
    </source>
</reference>
<evidence type="ECO:0000313" key="3">
    <source>
        <dbReference type="EMBL" id="HAH7769013.1"/>
    </source>
</evidence>
<dbReference type="InterPro" id="IPR047727">
    <property type="entry name" value="Sce7725-like"/>
</dbReference>
<sequence>MYSPYLYARSTELLCLRDLVAKGVSLNGLLPILEPINVNTRNLLTCLNVWNSDIIVILNPYQEDFSSHNNVLTLNQNLSSVLTNKNNIISGYLIQPNTTINDINNWLNANLNRRVALLYDNPSLSNSDIQLLATNQLISYHVVLNNKMLPNQCALLPLSKLIIISDNFRKLAKNADYNGPELFTHAHQFVGQNYLGFGDYTITGQVLDLGGGQPSAVAAHLVFKNLQANTVWIRHFVSSNTQRGSSNVTAKFLDVSDQITNLVPQHPTQFGSNIGLNYYYYNSQPTVRHFPGLPKNKQYQITHHICFMLDLIAGRI</sequence>
<dbReference type="Proteomes" id="UP000288730">
    <property type="component" value="Unassembled WGS sequence"/>
</dbReference>
<organism evidence="4 6">
    <name type="scientific">Escherichia coli</name>
    <dbReference type="NCBI Taxonomy" id="562"/>
    <lineage>
        <taxon>Bacteria</taxon>
        <taxon>Pseudomonadati</taxon>
        <taxon>Pseudomonadota</taxon>
        <taxon>Gammaproteobacteria</taxon>
        <taxon>Enterobacterales</taxon>
        <taxon>Enterobacteriaceae</taxon>
        <taxon>Escherichia</taxon>
    </lineage>
</organism>
<dbReference type="EMBL" id="CP107128">
    <property type="protein sequence ID" value="WLM94429.1"/>
    <property type="molecule type" value="Genomic_DNA"/>
</dbReference>
<dbReference type="AlphaFoldDB" id="A0A066T8X6"/>
<accession>A0A066T8X6</accession>
<dbReference type="Proteomes" id="UP001180189">
    <property type="component" value="Chromosome"/>
</dbReference>
<reference evidence="4 6" key="2">
    <citation type="submission" date="2019-01" db="EMBL/GenBank/DDBJ databases">
        <title>Genomic analysis of febrile catheter-associated UTI E. coli isolates.</title>
        <authorList>
            <person name="Potter R."/>
            <person name="Zou Z."/>
            <person name="Henderson J."/>
            <person name="Dantas G."/>
        </authorList>
    </citation>
    <scope>NUCLEOTIDE SEQUENCE [LARGE SCALE GENOMIC DNA]</scope>
    <source>
        <strain evidence="4 6">29_CAASB</strain>
    </source>
</reference>
<dbReference type="RefSeq" id="WP_000287253.1">
    <property type="nucleotide sequence ID" value="NZ_AP018784.2"/>
</dbReference>
<dbReference type="EMBL" id="SCJN01000142">
    <property type="protein sequence ID" value="RXD14650.1"/>
    <property type="molecule type" value="Genomic_DNA"/>
</dbReference>
<dbReference type="Proteomes" id="UP001285616">
    <property type="component" value="Unassembled WGS sequence"/>
</dbReference>
<reference evidence="1" key="5">
    <citation type="submission" date="2024-02" db="EMBL/GenBank/DDBJ databases">
        <authorList>
            <consortium name="Clinical and Environmental Microbiology Branch: Whole genome sequencing antimicrobial resistance pathogens in the healthcare setting"/>
        </authorList>
    </citation>
    <scope>NUCLEOTIDE SEQUENCE</scope>
    <source>
        <strain evidence="1">1924188</strain>
    </source>
</reference>
<evidence type="ECO:0000313" key="5">
    <source>
        <dbReference type="EMBL" id="WLM94429.1"/>
    </source>
</evidence>
<evidence type="ECO:0000313" key="6">
    <source>
        <dbReference type="Proteomes" id="UP000288730"/>
    </source>
</evidence>
<evidence type="ECO:0000313" key="4">
    <source>
        <dbReference type="EMBL" id="RXD14650.1"/>
    </source>
</evidence>
<dbReference type="EMBL" id="DABBJX010000001">
    <property type="protein sequence ID" value="HAH4522594.1"/>
    <property type="molecule type" value="Genomic_DNA"/>
</dbReference>
<protein>
    <submittedName>
        <fullName evidence="1">Sce7725 family protein</fullName>
    </submittedName>
</protein>
<proteinExistence type="predicted"/>